<feature type="compositionally biased region" description="Basic and acidic residues" evidence="3">
    <location>
        <begin position="75"/>
        <end position="85"/>
    </location>
</feature>
<keyword evidence="5" id="KW-1185">Reference proteome</keyword>
<evidence type="ECO:0000256" key="3">
    <source>
        <dbReference type="SAM" id="MobiDB-lite"/>
    </source>
</evidence>
<accession>A0AAD5XJH8</accession>
<feature type="region of interest" description="Disordered" evidence="3">
    <location>
        <begin position="54"/>
        <end position="85"/>
    </location>
</feature>
<comment type="caution">
    <text evidence="4">The sequence shown here is derived from an EMBL/GenBank/DDBJ whole genome shotgun (WGS) entry which is preliminary data.</text>
</comment>
<gene>
    <name evidence="4" type="ORF">HK100_004569</name>
</gene>
<protein>
    <submittedName>
        <fullName evidence="4">Uncharacterized protein</fullName>
    </submittedName>
</protein>
<name>A0AAD5XJH8_9FUNG</name>
<proteinExistence type="inferred from homology"/>
<dbReference type="AlphaFoldDB" id="A0AAD5XJH8"/>
<comment type="similarity">
    <text evidence="1">Belongs to the PET191 family.</text>
</comment>
<dbReference type="EMBL" id="JADGJH010000223">
    <property type="protein sequence ID" value="KAJ3133262.1"/>
    <property type="molecule type" value="Genomic_DNA"/>
</dbReference>
<dbReference type="GO" id="GO:0005739">
    <property type="term" value="C:mitochondrion"/>
    <property type="evidence" value="ECO:0007669"/>
    <property type="project" value="TreeGrafter"/>
</dbReference>
<reference evidence="4" key="1">
    <citation type="submission" date="2020-05" db="EMBL/GenBank/DDBJ databases">
        <title>Phylogenomic resolution of chytrid fungi.</title>
        <authorList>
            <person name="Stajich J.E."/>
            <person name="Amses K."/>
            <person name="Simmons R."/>
            <person name="Seto K."/>
            <person name="Myers J."/>
            <person name="Bonds A."/>
            <person name="Quandt C.A."/>
            <person name="Barry K."/>
            <person name="Liu P."/>
            <person name="Grigoriev I."/>
            <person name="Longcore J.E."/>
            <person name="James T.Y."/>
        </authorList>
    </citation>
    <scope>NUCLEOTIDE SEQUENCE</scope>
    <source>
        <strain evidence="4">JEL0513</strain>
    </source>
</reference>
<keyword evidence="2" id="KW-1015">Disulfide bond</keyword>
<organism evidence="4 5">
    <name type="scientific">Physocladia obscura</name>
    <dbReference type="NCBI Taxonomy" id="109957"/>
    <lineage>
        <taxon>Eukaryota</taxon>
        <taxon>Fungi</taxon>
        <taxon>Fungi incertae sedis</taxon>
        <taxon>Chytridiomycota</taxon>
        <taxon>Chytridiomycota incertae sedis</taxon>
        <taxon>Chytridiomycetes</taxon>
        <taxon>Chytridiales</taxon>
        <taxon>Chytriomycetaceae</taxon>
        <taxon>Physocladia</taxon>
    </lineage>
</organism>
<evidence type="ECO:0000313" key="4">
    <source>
        <dbReference type="EMBL" id="KAJ3133262.1"/>
    </source>
</evidence>
<dbReference type="Proteomes" id="UP001211907">
    <property type="component" value="Unassembled WGS sequence"/>
</dbReference>
<dbReference type="Pfam" id="PF10203">
    <property type="entry name" value="Pet191_N"/>
    <property type="match status" value="1"/>
</dbReference>
<dbReference type="InterPro" id="IPR018793">
    <property type="entry name" value="Cyt_c_oxidase_assmbl_Pet191"/>
</dbReference>
<dbReference type="PANTHER" id="PTHR28627">
    <property type="entry name" value="CYTOCHROME C OXIDASE ASSEMBLY FACTOR 5"/>
    <property type="match status" value="1"/>
</dbReference>
<evidence type="ECO:0000256" key="1">
    <source>
        <dbReference type="ARBA" id="ARBA00007785"/>
    </source>
</evidence>
<evidence type="ECO:0000256" key="2">
    <source>
        <dbReference type="ARBA" id="ARBA00023157"/>
    </source>
</evidence>
<dbReference type="GO" id="GO:0033617">
    <property type="term" value="P:mitochondrial respiratory chain complex IV assembly"/>
    <property type="evidence" value="ECO:0007669"/>
    <property type="project" value="TreeGrafter"/>
</dbReference>
<sequence>MPSCEKFKTAVLECLSESDCVLKRGLSLNQCLDLNNKDVSKECRLAQQFLTERASRNPASLNPRRRLRGAYGLETGKKDEKSDEN</sequence>
<evidence type="ECO:0000313" key="5">
    <source>
        <dbReference type="Proteomes" id="UP001211907"/>
    </source>
</evidence>
<dbReference type="PANTHER" id="PTHR28627:SF1">
    <property type="entry name" value="CYTOCHROME C OXIDASE ASSEMBLY FACTOR 5"/>
    <property type="match status" value="1"/>
</dbReference>